<sequence>MDVIANILHDHDYFTDQATKYVKKCLNIQDILNNILHDHSYLEAINYTDLNWWSAEVNEIDGHMISDRIEEVNDIGIIEQTLYPEENIQGNVFMFLGNIQHVLGSSTIDIKMKHNFSTNNPKQHMISRTAAIEVLRATLDINFKHISSNNTFDNMIQKSNEIADILHNTDSLTNLTSLKTTNNIEDQSVLFADKTIHSSDTSINAFDCPIKQEKDYDVFDPDTTVEALSMLDELTSAVDIKIEECVSDWNDKNTYSRYLGEDEVTSAIQPDICIVKEEWLNTTESFNPVECQYCMEKFETSESKVKHECVCHLAPRLVVDMVKQNSFLEKEIKKDCEVALPSTALCKYCNEGFETSELELKHECVCSSARHLVIELRPEDADIRPKRQKANAVNRELASCWSGVDQVWKVEKENTADIGESLRVQKKRVTDKKLLSCTRCPYKTTYKSHMARHILTPHSKRLRIQETDETKPLRCNYCSFKSKYKNSIRRHIIRRHKDVRTEKIKKDYLLACVHCSFKTESGADLDRHNSEHHKPSLSSDRTKRKEERRFACIYCNFKSKFQPCVRRHIYVKHENRVFICYHCGYKLNDKITLKKHLLKFRENKTYRCIQCSFEAYCRIALRMHVKKKHNTCRAKEKEDGKFTCIYCDYKSEYPSCVRQHFRLKHENRVFICYHCGYKFNDKNTLTSHLLKYTENTHKCSKCSFQAYCRNALRMHMKRKHKTKKKICCSKRSKCPHCSLTFSCKATVGDHILQKHREFSDSVTQKISSCYNCTFQTTSKGHLRDHMLKHFNFQPYQCERCKFKTKSRPGLKRHILMSQCKKQ</sequence>
<reference evidence="7 8" key="1">
    <citation type="submission" date="2019-01" db="EMBL/GenBank/DDBJ databases">
        <authorList>
            <person name="Sayadi A."/>
        </authorList>
    </citation>
    <scope>NUCLEOTIDE SEQUENCE [LARGE SCALE GENOMIC DNA]</scope>
</reference>
<dbReference type="Gene3D" id="3.30.160.60">
    <property type="entry name" value="Classic Zinc Finger"/>
    <property type="match status" value="4"/>
</dbReference>
<dbReference type="InterPro" id="IPR036236">
    <property type="entry name" value="Znf_C2H2_sf"/>
</dbReference>
<dbReference type="GO" id="GO:0005634">
    <property type="term" value="C:nucleus"/>
    <property type="evidence" value="ECO:0007669"/>
    <property type="project" value="TreeGrafter"/>
</dbReference>
<gene>
    <name evidence="7" type="ORF">CALMAC_LOCUS8113</name>
</gene>
<dbReference type="GO" id="GO:0045944">
    <property type="term" value="P:positive regulation of transcription by RNA polymerase II"/>
    <property type="evidence" value="ECO:0007669"/>
    <property type="project" value="TreeGrafter"/>
</dbReference>
<name>A0A653CCU5_CALMS</name>
<dbReference type="PANTHER" id="PTHR24403:SF67">
    <property type="entry name" value="FI01116P-RELATED"/>
    <property type="match status" value="1"/>
</dbReference>
<keyword evidence="1" id="KW-0479">Metal-binding</keyword>
<dbReference type="InterPro" id="IPR013087">
    <property type="entry name" value="Znf_C2H2_type"/>
</dbReference>
<evidence type="ECO:0000313" key="7">
    <source>
        <dbReference type="EMBL" id="VEN45772.1"/>
    </source>
</evidence>
<accession>A0A653CCU5</accession>
<evidence type="ECO:0000256" key="1">
    <source>
        <dbReference type="ARBA" id="ARBA00022723"/>
    </source>
</evidence>
<evidence type="ECO:0000259" key="6">
    <source>
        <dbReference type="PROSITE" id="PS50157"/>
    </source>
</evidence>
<evidence type="ECO:0000256" key="3">
    <source>
        <dbReference type="ARBA" id="ARBA00022771"/>
    </source>
</evidence>
<dbReference type="PROSITE" id="PS00028">
    <property type="entry name" value="ZINC_FINGER_C2H2_1"/>
    <property type="match status" value="2"/>
</dbReference>
<evidence type="ECO:0000313" key="8">
    <source>
        <dbReference type="Proteomes" id="UP000410492"/>
    </source>
</evidence>
<evidence type="ECO:0000256" key="4">
    <source>
        <dbReference type="ARBA" id="ARBA00022833"/>
    </source>
</evidence>
<dbReference type="InterPro" id="IPR050688">
    <property type="entry name" value="Zinc_finger/UBP_domain"/>
</dbReference>
<dbReference type="PANTHER" id="PTHR24403">
    <property type="entry name" value="ZINC FINGER PROTEIN"/>
    <property type="match status" value="1"/>
</dbReference>
<dbReference type="OrthoDB" id="6764143at2759"/>
<dbReference type="Pfam" id="PF13909">
    <property type="entry name" value="zf-H2C2_5"/>
    <property type="match status" value="1"/>
</dbReference>
<dbReference type="EMBL" id="CAACVG010007502">
    <property type="protein sequence ID" value="VEN45772.1"/>
    <property type="molecule type" value="Genomic_DNA"/>
</dbReference>
<proteinExistence type="predicted"/>
<dbReference type="AlphaFoldDB" id="A0A653CCU5"/>
<dbReference type="SMART" id="SM00355">
    <property type="entry name" value="ZnF_C2H2"/>
    <property type="match status" value="13"/>
</dbReference>
<keyword evidence="3 5" id="KW-0863">Zinc-finger</keyword>
<feature type="domain" description="C2H2-type" evidence="6">
    <location>
        <begin position="670"/>
        <end position="702"/>
    </location>
</feature>
<protein>
    <recommendedName>
        <fullName evidence="6">C2H2-type domain-containing protein</fullName>
    </recommendedName>
</protein>
<keyword evidence="4" id="KW-0862">Zinc</keyword>
<organism evidence="7 8">
    <name type="scientific">Callosobruchus maculatus</name>
    <name type="common">Southern cowpea weevil</name>
    <name type="synonym">Pulse bruchid</name>
    <dbReference type="NCBI Taxonomy" id="64391"/>
    <lineage>
        <taxon>Eukaryota</taxon>
        <taxon>Metazoa</taxon>
        <taxon>Ecdysozoa</taxon>
        <taxon>Arthropoda</taxon>
        <taxon>Hexapoda</taxon>
        <taxon>Insecta</taxon>
        <taxon>Pterygota</taxon>
        <taxon>Neoptera</taxon>
        <taxon>Endopterygota</taxon>
        <taxon>Coleoptera</taxon>
        <taxon>Polyphaga</taxon>
        <taxon>Cucujiformia</taxon>
        <taxon>Chrysomeloidea</taxon>
        <taxon>Chrysomelidae</taxon>
        <taxon>Bruchinae</taxon>
        <taxon>Bruchini</taxon>
        <taxon>Callosobruchus</taxon>
    </lineage>
</organism>
<keyword evidence="2" id="KW-0677">Repeat</keyword>
<keyword evidence="8" id="KW-1185">Reference proteome</keyword>
<dbReference type="SUPFAM" id="SSF57667">
    <property type="entry name" value="beta-beta-alpha zinc fingers"/>
    <property type="match status" value="2"/>
</dbReference>
<evidence type="ECO:0000256" key="2">
    <source>
        <dbReference type="ARBA" id="ARBA00022737"/>
    </source>
</evidence>
<dbReference type="PROSITE" id="PS50157">
    <property type="entry name" value="ZINC_FINGER_C2H2_2"/>
    <property type="match status" value="1"/>
</dbReference>
<evidence type="ECO:0000256" key="5">
    <source>
        <dbReference type="PROSITE-ProRule" id="PRU00042"/>
    </source>
</evidence>
<dbReference type="GO" id="GO:0008270">
    <property type="term" value="F:zinc ion binding"/>
    <property type="evidence" value="ECO:0007669"/>
    <property type="project" value="UniProtKB-KW"/>
</dbReference>
<dbReference type="Proteomes" id="UP000410492">
    <property type="component" value="Unassembled WGS sequence"/>
</dbReference>